<reference evidence="3 5" key="2">
    <citation type="submission" date="2019-10" db="EMBL/GenBank/DDBJ databases">
        <authorList>
            <person name="Karimi E."/>
        </authorList>
    </citation>
    <scope>NUCLEOTIDE SEQUENCE [LARGE SCALE GENOMIC DNA]</scope>
    <source>
        <strain evidence="3">Sphingobacterium sp. 8BC</strain>
    </source>
</reference>
<dbReference type="Proteomes" id="UP000251241">
    <property type="component" value="Unassembled WGS sequence"/>
</dbReference>
<protein>
    <recommendedName>
        <fullName evidence="1">Knr4/Smi1-like domain-containing protein</fullName>
    </recommendedName>
</protein>
<dbReference type="InterPro" id="IPR018958">
    <property type="entry name" value="Knr4/Smi1-like_dom"/>
</dbReference>
<dbReference type="RefSeq" id="WP_146752969.1">
    <property type="nucleotide sequence ID" value="NZ_CP068086.1"/>
</dbReference>
<dbReference type="AlphaFoldDB" id="A0A2X2IW80"/>
<dbReference type="GeneID" id="97181789"/>
<gene>
    <name evidence="2" type="ORF">NCTC11343_00035</name>
    <name evidence="3" type="ORF">SPHINGO8BC_51151</name>
</gene>
<organism evidence="2 4">
    <name type="scientific">Sphingobacterium multivorum</name>
    <dbReference type="NCBI Taxonomy" id="28454"/>
    <lineage>
        <taxon>Bacteria</taxon>
        <taxon>Pseudomonadati</taxon>
        <taxon>Bacteroidota</taxon>
        <taxon>Sphingobacteriia</taxon>
        <taxon>Sphingobacteriales</taxon>
        <taxon>Sphingobacteriaceae</taxon>
        <taxon>Sphingobacterium</taxon>
    </lineage>
</organism>
<name>A0A2X2IW80_SPHMU</name>
<dbReference type="Proteomes" id="UP000432350">
    <property type="component" value="Unassembled WGS sequence"/>
</dbReference>
<accession>A0A2X2IW80</accession>
<evidence type="ECO:0000313" key="2">
    <source>
        <dbReference type="EMBL" id="SPZ83516.1"/>
    </source>
</evidence>
<proteinExistence type="predicted"/>
<evidence type="ECO:0000313" key="5">
    <source>
        <dbReference type="Proteomes" id="UP000432350"/>
    </source>
</evidence>
<evidence type="ECO:0000313" key="3">
    <source>
        <dbReference type="EMBL" id="VXC95836.1"/>
    </source>
</evidence>
<dbReference type="EMBL" id="CABWMV010000024">
    <property type="protein sequence ID" value="VXC95836.1"/>
    <property type="molecule type" value="Genomic_DNA"/>
</dbReference>
<evidence type="ECO:0000313" key="4">
    <source>
        <dbReference type="Proteomes" id="UP000251241"/>
    </source>
</evidence>
<accession>A0A654CS50</accession>
<dbReference type="Pfam" id="PF09346">
    <property type="entry name" value="SMI1_KNR4"/>
    <property type="match status" value="1"/>
</dbReference>
<sequence length="81" mass="9423">MQQTLATLDSYIQNLRPELYIDLQSSLSAEEFRALEQQYDMEIPQNLKALYRWKNGQCNTSCEAFVNNSTFIPLEEELDTA</sequence>
<evidence type="ECO:0000259" key="1">
    <source>
        <dbReference type="Pfam" id="PF09346"/>
    </source>
</evidence>
<feature type="domain" description="Knr4/Smi1-like" evidence="1">
    <location>
        <begin position="27"/>
        <end position="77"/>
    </location>
</feature>
<dbReference type="EMBL" id="UAUU01000002">
    <property type="protein sequence ID" value="SPZ83516.1"/>
    <property type="molecule type" value="Genomic_DNA"/>
</dbReference>
<reference evidence="2 4" key="1">
    <citation type="submission" date="2018-06" db="EMBL/GenBank/DDBJ databases">
        <authorList>
            <consortium name="Pathogen Informatics"/>
            <person name="Doyle S."/>
        </authorList>
    </citation>
    <scope>NUCLEOTIDE SEQUENCE [LARGE SCALE GENOMIC DNA]</scope>
    <source>
        <strain evidence="2 4">NCTC11343</strain>
    </source>
</reference>